<organism evidence="1 2">
    <name type="scientific">Paenibacillus kyungheensis</name>
    <dbReference type="NCBI Taxonomy" id="1452732"/>
    <lineage>
        <taxon>Bacteria</taxon>
        <taxon>Bacillati</taxon>
        <taxon>Bacillota</taxon>
        <taxon>Bacilli</taxon>
        <taxon>Bacillales</taxon>
        <taxon>Paenibacillaceae</taxon>
        <taxon>Paenibacillus</taxon>
    </lineage>
</organism>
<evidence type="ECO:0000313" key="2">
    <source>
        <dbReference type="Proteomes" id="UP001220509"/>
    </source>
</evidence>
<accession>A0AAX3LXF1</accession>
<dbReference type="EMBL" id="CP117416">
    <property type="protein sequence ID" value="WCT54460.1"/>
    <property type="molecule type" value="Genomic_DNA"/>
</dbReference>
<gene>
    <name evidence="1" type="ORF">PQ456_14760</name>
</gene>
<dbReference type="AlphaFoldDB" id="A0AAX3LXF1"/>
<dbReference type="Proteomes" id="UP001220509">
    <property type="component" value="Chromosome"/>
</dbReference>
<name>A0AAX3LXF1_9BACL</name>
<sequence length="57" mass="6465">MPWTNGDYPPSMKNLDTRVRHKAIEIANALLDEGYEEGRAIAIATAKAEEWDKDHPK</sequence>
<proteinExistence type="predicted"/>
<dbReference type="RefSeq" id="WP_273612978.1">
    <property type="nucleotide sequence ID" value="NZ_CP117416.1"/>
</dbReference>
<reference evidence="1 2" key="1">
    <citation type="submission" date="2023-02" db="EMBL/GenBank/DDBJ databases">
        <title>Genome sequence of Paenibacillus kyungheensis KACC 18744.</title>
        <authorList>
            <person name="Kim S."/>
            <person name="Heo J."/>
            <person name="Kwon S.-W."/>
        </authorList>
    </citation>
    <scope>NUCLEOTIDE SEQUENCE [LARGE SCALE GENOMIC DNA]</scope>
    <source>
        <strain evidence="1 2">KACC 18744</strain>
    </source>
</reference>
<dbReference type="KEGG" id="pka:PQ456_14760"/>
<protein>
    <recommendedName>
        <fullName evidence="3">YdaT</fullName>
    </recommendedName>
</protein>
<evidence type="ECO:0008006" key="3">
    <source>
        <dbReference type="Google" id="ProtNLM"/>
    </source>
</evidence>
<evidence type="ECO:0000313" key="1">
    <source>
        <dbReference type="EMBL" id="WCT54460.1"/>
    </source>
</evidence>
<keyword evidence="2" id="KW-1185">Reference proteome</keyword>